<gene>
    <name evidence="3" type="ORF">Lpp14_02134</name>
</gene>
<keyword evidence="2" id="KW-0238">DNA-binding</keyword>
<proteinExistence type="predicted"/>
<dbReference type="Proteomes" id="UP000014264">
    <property type="component" value="Unassembled WGS sequence"/>
</dbReference>
<dbReference type="AlphaFoldDB" id="A0A829H1P2"/>
<evidence type="ECO:0000256" key="2">
    <source>
        <dbReference type="ARBA" id="ARBA00023125"/>
    </source>
</evidence>
<dbReference type="SUPFAM" id="SSF116734">
    <property type="entry name" value="DNA methylase specificity domain"/>
    <property type="match status" value="1"/>
</dbReference>
<organism evidence="3 4">
    <name type="scientific">Lacticaseibacillus paracasei subsp. paracasei Lpp14</name>
    <dbReference type="NCBI Taxonomy" id="1256204"/>
    <lineage>
        <taxon>Bacteria</taxon>
        <taxon>Bacillati</taxon>
        <taxon>Bacillota</taxon>
        <taxon>Bacilli</taxon>
        <taxon>Lactobacillales</taxon>
        <taxon>Lactobacillaceae</taxon>
        <taxon>Lacticaseibacillus</taxon>
    </lineage>
</organism>
<evidence type="ECO:0008006" key="5">
    <source>
        <dbReference type="Google" id="ProtNLM"/>
    </source>
</evidence>
<reference evidence="3 4" key="1">
    <citation type="journal article" date="2013" name="PLoS ONE">
        <title>Lactobacillus paracasei comparative genomics: towards species pan-genome definition and exploitation of diversity.</title>
        <authorList>
            <person name="Smokvina T."/>
            <person name="Wels M."/>
            <person name="Polka J."/>
            <person name="Chervaux C."/>
            <person name="Brisse S."/>
            <person name="Boekhorst J."/>
            <person name="van Hylckama Vlieg J.E."/>
            <person name="Siezen R.J."/>
        </authorList>
    </citation>
    <scope>NUCLEOTIDE SEQUENCE [LARGE SCALE GENOMIC DNA]</scope>
    <source>
        <strain evidence="3 4">Lpp14</strain>
    </source>
</reference>
<dbReference type="InterPro" id="IPR044946">
    <property type="entry name" value="Restrct_endonuc_typeI_TRD_sf"/>
</dbReference>
<evidence type="ECO:0000256" key="1">
    <source>
        <dbReference type="ARBA" id="ARBA00022747"/>
    </source>
</evidence>
<evidence type="ECO:0000313" key="4">
    <source>
        <dbReference type="Proteomes" id="UP000014264"/>
    </source>
</evidence>
<dbReference type="EMBL" id="ANJZ01000057">
    <property type="protein sequence ID" value="EPC67870.1"/>
    <property type="molecule type" value="Genomic_DNA"/>
</dbReference>
<accession>A0A829H1P2</accession>
<evidence type="ECO:0000313" key="3">
    <source>
        <dbReference type="EMBL" id="EPC67870.1"/>
    </source>
</evidence>
<keyword evidence="1" id="KW-0680">Restriction system</keyword>
<protein>
    <recommendedName>
        <fullName evidence="5">Restriction endonuclease subunit S</fullName>
    </recommendedName>
</protein>
<dbReference type="GO" id="GO:0003677">
    <property type="term" value="F:DNA binding"/>
    <property type="evidence" value="ECO:0007669"/>
    <property type="project" value="UniProtKB-KW"/>
</dbReference>
<dbReference type="Gene3D" id="3.90.220.20">
    <property type="entry name" value="DNA methylase specificity domains"/>
    <property type="match status" value="1"/>
</dbReference>
<sequence length="184" mass="21023">MEFNQFKLGSIAEFSSGILLPRITDKVSEIPSRRMIYNPLAESPKYIHGSSELPLITPEQVGISMLQREAYMVRTVPQVDEQILTANFASVTLDEKIDRNFFIWWFNHSLEAQRQLEATGQLGRRVVLKDLREIIISVPDQGLQQDVGELSAISHQQALALKEQALMTEQHALQFIRQKMMKEG</sequence>
<comment type="caution">
    <text evidence="3">The sequence shown here is derived from an EMBL/GenBank/DDBJ whole genome shotgun (WGS) entry which is preliminary data.</text>
</comment>
<name>A0A829H1P2_LACPA</name>
<dbReference type="GO" id="GO:0009307">
    <property type="term" value="P:DNA restriction-modification system"/>
    <property type="evidence" value="ECO:0007669"/>
    <property type="project" value="UniProtKB-KW"/>
</dbReference>